<dbReference type="Proteomes" id="UP000626656">
    <property type="component" value="Unassembled WGS sequence"/>
</dbReference>
<keyword evidence="3" id="KW-1185">Reference proteome</keyword>
<accession>A0ABN7GBI7</accession>
<keyword evidence="1" id="KW-0812">Transmembrane</keyword>
<feature type="non-terminal residue" evidence="2">
    <location>
        <position position="1"/>
    </location>
</feature>
<evidence type="ECO:0000313" key="3">
    <source>
        <dbReference type="Proteomes" id="UP000626656"/>
    </source>
</evidence>
<keyword evidence="1" id="KW-1133">Transmembrane helix</keyword>
<dbReference type="Gene3D" id="2.180.10.10">
    <property type="entry name" value="RHS repeat-associated core"/>
    <property type="match status" value="1"/>
</dbReference>
<comment type="caution">
    <text evidence="2">The sequence shown here is derived from an EMBL/GenBank/DDBJ whole genome shotgun (WGS) entry which is preliminary data.</text>
</comment>
<dbReference type="EMBL" id="CAHJWF010000296">
    <property type="protein sequence ID" value="CAB5505444.1"/>
    <property type="molecule type" value="Genomic_DNA"/>
</dbReference>
<dbReference type="PANTHER" id="PTHR32305:SF15">
    <property type="entry name" value="PROTEIN RHSA-RELATED"/>
    <property type="match status" value="1"/>
</dbReference>
<dbReference type="InterPro" id="IPR050708">
    <property type="entry name" value="T6SS_VgrG/RHS"/>
</dbReference>
<dbReference type="RefSeq" id="WP_202784401.1">
    <property type="nucleotide sequence ID" value="NZ_CAHJWF010000296.1"/>
</dbReference>
<sequence>LPIIPALTNRGFTGHEHIDEMGFIHMNGRVYDPQIGRFLSADPHIQDPYNTQSYNRYSYVINNPLKYTDPSGNFLIVLGFISAVATQAVIYAIGAQLLLAQIAIAYAVTYSVTYIATGSGKAAQGAGLAAGLFMGIGGLRGGKMGIDGKMHYNPGWESGSMKTLAAHGLAGGIVQDRMGGSFGAGFLAGSLGSYFGSSGKSGNTNEMIINTAREAVIGGTISVVGGGKFSNGAQTGAFRYLFNESMHAAKRLKVKFFNNDQERLNYEQDFGPEGNFDGNKQGVLDAVALYKKGPFSKDFAQDGVLNIVYNAGEPKASAGTIYWDGLSRNASFGHVEADTLFAHEFGHTTYGGGYNDHPGTDLGGGLGNVARTNIYRAWRRSSGATGYNDRKGYKFGGKCYAPSGNLGGSC</sequence>
<keyword evidence="1" id="KW-0472">Membrane</keyword>
<name>A0ABN7GBI7_9GAMM</name>
<dbReference type="NCBIfam" id="TIGR03696">
    <property type="entry name" value="Rhs_assc_core"/>
    <property type="match status" value="1"/>
</dbReference>
<feature type="transmembrane region" description="Helical" evidence="1">
    <location>
        <begin position="98"/>
        <end position="116"/>
    </location>
</feature>
<feature type="transmembrane region" description="Helical" evidence="1">
    <location>
        <begin position="122"/>
        <end position="142"/>
    </location>
</feature>
<evidence type="ECO:0000313" key="2">
    <source>
        <dbReference type="EMBL" id="CAB5505444.1"/>
    </source>
</evidence>
<evidence type="ECO:0000256" key="1">
    <source>
        <dbReference type="SAM" id="Phobius"/>
    </source>
</evidence>
<gene>
    <name evidence="2" type="ORF">AZO1586I_1456</name>
</gene>
<organism evidence="2 3">
    <name type="scientific">Bathymodiolus thermophilus thioautotrophic gill symbiont</name>
    <dbReference type="NCBI Taxonomy" id="2360"/>
    <lineage>
        <taxon>Bacteria</taxon>
        <taxon>Pseudomonadati</taxon>
        <taxon>Pseudomonadota</taxon>
        <taxon>Gammaproteobacteria</taxon>
        <taxon>sulfur-oxidizing symbionts</taxon>
    </lineage>
</organism>
<reference evidence="2 3" key="1">
    <citation type="submission" date="2020-05" db="EMBL/GenBank/DDBJ databases">
        <authorList>
            <person name="Petersen J."/>
            <person name="Sayavedra L."/>
        </authorList>
    </citation>
    <scope>NUCLEOTIDE SEQUENCE [LARGE SCALE GENOMIC DNA]</scope>
    <source>
        <strain evidence="2">B azoricus SOX ET2 1586I</strain>
    </source>
</reference>
<proteinExistence type="predicted"/>
<protein>
    <submittedName>
        <fullName evidence="2">Rhs-family protein</fullName>
    </submittedName>
</protein>
<dbReference type="InterPro" id="IPR022385">
    <property type="entry name" value="Rhs_assc_core"/>
</dbReference>
<feature type="transmembrane region" description="Helical" evidence="1">
    <location>
        <begin position="74"/>
        <end position="93"/>
    </location>
</feature>
<dbReference type="PANTHER" id="PTHR32305">
    <property type="match status" value="1"/>
</dbReference>